<evidence type="ECO:0000256" key="15">
    <source>
        <dbReference type="ARBA" id="ARBA00022833"/>
    </source>
</evidence>
<evidence type="ECO:0000259" key="27">
    <source>
        <dbReference type="PROSITE" id="PS51337"/>
    </source>
</evidence>
<keyword evidence="12 20" id="KW-0949">S-adenosyl-L-methionine</keyword>
<comment type="function">
    <text evidence="18 20">Catalyzes the transfer of a methyl group from methyl-cobalamin to homocysteine, yielding enzyme-bound cob(I)alamin and methionine. Subsequently, remethylates the cofactor using methyltetrahydrofolate.</text>
</comment>
<evidence type="ECO:0000313" key="28">
    <source>
        <dbReference type="EMBL" id="PIM95482.1"/>
    </source>
</evidence>
<evidence type="ECO:0000256" key="16">
    <source>
        <dbReference type="ARBA" id="ARBA00023167"/>
    </source>
</evidence>
<dbReference type="PIRSF" id="PIRSF000381">
    <property type="entry name" value="MetH"/>
    <property type="match status" value="1"/>
</dbReference>
<evidence type="ECO:0000256" key="9">
    <source>
        <dbReference type="ARBA" id="ARBA00022605"/>
    </source>
</evidence>
<evidence type="ECO:0000256" key="19">
    <source>
        <dbReference type="ARBA" id="ARBA00031040"/>
    </source>
</evidence>
<evidence type="ECO:0000256" key="1">
    <source>
        <dbReference type="ARBA" id="ARBA00001700"/>
    </source>
</evidence>
<dbReference type="EC" id="2.1.1.13" evidence="6 20"/>
<dbReference type="Pfam" id="PF00809">
    <property type="entry name" value="Pterin_bind"/>
    <property type="match status" value="1"/>
</dbReference>
<dbReference type="InterPro" id="IPR036594">
    <property type="entry name" value="Meth_synthase_dom"/>
</dbReference>
<dbReference type="InterPro" id="IPR000489">
    <property type="entry name" value="Pterin-binding_dom"/>
</dbReference>
<evidence type="ECO:0000256" key="17">
    <source>
        <dbReference type="ARBA" id="ARBA00023285"/>
    </source>
</evidence>
<dbReference type="GO" id="GO:0008705">
    <property type="term" value="F:methionine synthase activity"/>
    <property type="evidence" value="ECO:0007669"/>
    <property type="project" value="UniProtKB-EC"/>
</dbReference>
<evidence type="ECO:0000256" key="8">
    <source>
        <dbReference type="ARBA" id="ARBA00022603"/>
    </source>
</evidence>
<evidence type="ECO:0000256" key="10">
    <source>
        <dbReference type="ARBA" id="ARBA00022628"/>
    </source>
</evidence>
<evidence type="ECO:0000256" key="5">
    <source>
        <dbReference type="ARBA" id="ARBA00010398"/>
    </source>
</evidence>
<evidence type="ECO:0000256" key="7">
    <source>
        <dbReference type="ARBA" id="ARBA00013998"/>
    </source>
</evidence>
<dbReference type="Pfam" id="PF02607">
    <property type="entry name" value="B12-binding_2"/>
    <property type="match status" value="1"/>
</dbReference>
<feature type="binding site" evidence="21">
    <location>
        <position position="308"/>
    </location>
    <ligand>
        <name>Zn(2+)</name>
        <dbReference type="ChEBI" id="CHEBI:29105"/>
    </ligand>
</feature>
<dbReference type="EMBL" id="NXGM01000025">
    <property type="protein sequence ID" value="PIM95482.1"/>
    <property type="molecule type" value="Genomic_DNA"/>
</dbReference>
<reference evidence="28" key="1">
    <citation type="submission" date="2017-09" db="EMBL/GenBank/DDBJ databases">
        <authorList>
            <person name="Campbell M.A."/>
            <person name="Lukasik P."/>
            <person name="Simon C."/>
            <person name="McCutcheon J.P."/>
        </authorList>
    </citation>
    <scope>NUCLEOTIDE SEQUENCE [LARGE SCALE GENOMIC DNA]</scope>
    <source>
        <strain evidence="28">MAGNEO</strain>
    </source>
</reference>
<dbReference type="InterPro" id="IPR036589">
    <property type="entry name" value="HCY_dom_sf"/>
</dbReference>
<dbReference type="Gene3D" id="3.10.196.10">
    <property type="entry name" value="Vitamin B12-dependent methionine synthase, activation domain"/>
    <property type="match status" value="1"/>
</dbReference>
<keyword evidence="13 20" id="KW-0479">Metal-binding</keyword>
<dbReference type="Pfam" id="PF02965">
    <property type="entry name" value="Met_synt_B12"/>
    <property type="match status" value="1"/>
</dbReference>
<feature type="domain" description="AdoMet activation" evidence="25">
    <location>
        <begin position="991"/>
        <end position="1189"/>
    </location>
</feature>
<evidence type="ECO:0000256" key="20">
    <source>
        <dbReference type="PIRNR" id="PIRNR000381"/>
    </source>
</evidence>
<feature type="domain" description="Hcy-binding" evidence="23">
    <location>
        <begin position="12"/>
        <end position="322"/>
    </location>
</feature>
<keyword evidence="22" id="KW-0472">Membrane</keyword>
<feature type="domain" description="Pterin-binding" evidence="24">
    <location>
        <begin position="355"/>
        <end position="616"/>
    </location>
</feature>
<dbReference type="Gene3D" id="1.10.1240.10">
    <property type="entry name" value="Methionine synthase domain"/>
    <property type="match status" value="1"/>
</dbReference>
<keyword evidence="29" id="KW-1185">Reference proteome</keyword>
<keyword evidence="22" id="KW-1133">Transmembrane helix</keyword>
<evidence type="ECO:0000256" key="12">
    <source>
        <dbReference type="ARBA" id="ARBA00022691"/>
    </source>
</evidence>
<accession>A0ABX4MJ23</accession>
<dbReference type="InterPro" id="IPR003726">
    <property type="entry name" value="HCY_dom"/>
</dbReference>
<evidence type="ECO:0000256" key="6">
    <source>
        <dbReference type="ARBA" id="ARBA00012032"/>
    </source>
</evidence>
<comment type="domain">
    <text evidence="20">Modular enzyme with four functionally distinct domains. The isolated Hcy-binding domain catalyzes methyl transfer from free methylcobalamin to homocysteine. The Hcy-binding domain in association with the pterin-binding domain catalyzes the methylation of cob(I)alamin by methyltetrahydrofolate and the methylation of homocysteine. The B12-binding domain binds the cofactor. The AdoMet activation domain binds S-adenosyl-L-methionine. Under aerobic conditions cob(I)alamin can be converted to inactive cob(II)alamin. Reductive methylation by S-adenosyl-L-methionine and flavodoxin regenerates methylcobalamin.</text>
</comment>
<dbReference type="InterPro" id="IPR037010">
    <property type="entry name" value="VitB12-dep_Met_synth_activ_sf"/>
</dbReference>
<dbReference type="InterPro" id="IPR003759">
    <property type="entry name" value="Cbl-bd_cap"/>
</dbReference>
<evidence type="ECO:0000259" key="26">
    <source>
        <dbReference type="PROSITE" id="PS51332"/>
    </source>
</evidence>
<dbReference type="InterPro" id="IPR004223">
    <property type="entry name" value="VitB12-dep_Met_synth_activ_dom"/>
</dbReference>
<dbReference type="Proteomes" id="UP000228684">
    <property type="component" value="Unassembled WGS sequence"/>
</dbReference>
<evidence type="ECO:0000259" key="25">
    <source>
        <dbReference type="PROSITE" id="PS50974"/>
    </source>
</evidence>
<dbReference type="InterPro" id="IPR011822">
    <property type="entry name" value="MetH"/>
</dbReference>
<dbReference type="PROSITE" id="PS50972">
    <property type="entry name" value="PTERIN_BINDING"/>
    <property type="match status" value="1"/>
</dbReference>
<dbReference type="PROSITE" id="PS51337">
    <property type="entry name" value="B12_BINDING_NTER"/>
    <property type="match status" value="1"/>
</dbReference>
<dbReference type="PANTHER" id="PTHR45833">
    <property type="entry name" value="METHIONINE SYNTHASE"/>
    <property type="match status" value="1"/>
</dbReference>
<comment type="cofactor">
    <cofactor evidence="2 20 21">
        <name>Zn(2+)</name>
        <dbReference type="ChEBI" id="CHEBI:29105"/>
    </cofactor>
</comment>
<evidence type="ECO:0000256" key="3">
    <source>
        <dbReference type="ARBA" id="ARBA00001956"/>
    </source>
</evidence>
<comment type="cofactor">
    <cofactor evidence="3 20">
        <name>methylcob(III)alamin</name>
        <dbReference type="ChEBI" id="CHEBI:28115"/>
    </cofactor>
</comment>
<comment type="catalytic activity">
    <reaction evidence="1 20">
        <text>(6S)-5-methyl-5,6,7,8-tetrahydrofolate + L-homocysteine = (6S)-5,6,7,8-tetrahydrofolate + L-methionine</text>
        <dbReference type="Rhea" id="RHEA:11172"/>
        <dbReference type="ChEBI" id="CHEBI:18608"/>
        <dbReference type="ChEBI" id="CHEBI:57453"/>
        <dbReference type="ChEBI" id="CHEBI:57844"/>
        <dbReference type="ChEBI" id="CHEBI:58199"/>
        <dbReference type="EC" id="2.1.1.13"/>
    </reaction>
</comment>
<keyword evidence="16 20" id="KW-0486">Methionine biosynthesis</keyword>
<dbReference type="SUPFAM" id="SSF47644">
    <property type="entry name" value="Methionine synthase domain"/>
    <property type="match status" value="1"/>
</dbReference>
<evidence type="ECO:0000256" key="22">
    <source>
        <dbReference type="SAM" id="Phobius"/>
    </source>
</evidence>
<protein>
    <recommendedName>
        <fullName evidence="7 20">Methionine synthase</fullName>
        <ecNumber evidence="6 20">2.1.1.13</ecNumber>
    </recommendedName>
    <alternativeName>
        <fullName evidence="19 20">5-methyltetrahydrofolate--homocysteine methyltransferase</fullName>
    </alternativeName>
</protein>
<dbReference type="InterPro" id="IPR036724">
    <property type="entry name" value="Cobalamin-bd_sf"/>
</dbReference>
<keyword evidence="15 20" id="KW-0862">Zinc</keyword>
<dbReference type="InterPro" id="IPR011005">
    <property type="entry name" value="Dihydropteroate_synth-like_sf"/>
</dbReference>
<dbReference type="Pfam" id="PF02310">
    <property type="entry name" value="B12-binding"/>
    <property type="match status" value="1"/>
</dbReference>
<dbReference type="PROSITE" id="PS50970">
    <property type="entry name" value="HCY"/>
    <property type="match status" value="1"/>
</dbReference>
<evidence type="ECO:0000256" key="2">
    <source>
        <dbReference type="ARBA" id="ARBA00001947"/>
    </source>
</evidence>
<feature type="transmembrane region" description="Helical" evidence="22">
    <location>
        <begin position="1130"/>
        <end position="1151"/>
    </location>
</feature>
<comment type="caution">
    <text evidence="28">The sequence shown here is derived from an EMBL/GenBank/DDBJ whole genome shotgun (WGS) entry which is preliminary data.</text>
</comment>
<keyword evidence="11 20" id="KW-0808">Transferase</keyword>
<dbReference type="Gene3D" id="3.20.20.20">
    <property type="entry name" value="Dihydropteroate synthase-like"/>
    <property type="match status" value="1"/>
</dbReference>
<dbReference type="PANTHER" id="PTHR45833:SF1">
    <property type="entry name" value="METHIONINE SYNTHASE"/>
    <property type="match status" value="1"/>
</dbReference>
<sequence>MNNINLTKTNNYMAFLKLGSKRRLILDGSMDTQIQKFKLKDRHYGGKQNKDNNDVLNITQPKVIEKIHLSYLEAGADIIKTNTFNSNQISQLGYNSNYSCIELNKQAVLIAKRARLKYSFHNKRRVFVAGSVGPTNKSLTIPSDVSKPTYRDISFDEMVTSYKQQINTLLSMGVNILLIETVFDTTNAKAALFAYLEVCRELKTKHALVISVTISDVFGRTLSGQTLEAFWHSISHAEPLSVGLNCVLGSQYLKQYASDLSNIIGKPIWIYPNAGIPNKDRKHTLSANDFVEQIKGSIKYACVLGGCCGTTPEHISKLIKFKLLNKPTKVVGVNIKSKCLFLSGLESMKINRDWFYEIGEQASVSGSSTFKNLITTGNYKQALDIVRQQVVHGAKIININMDDVLLDSEIEISKFLNLINTEPDLSALPIMIDSYKWNTLLIGMKHIQGRGIINSISLKDGDKQFIDKARLIKMHGCLPVVMASDERGSASTVEQRLEICKRIHRLLTKDVGFTNEEIIIDLNTFVMAIGIEEHDRSTLELLNSIKLISLIYPKINLVLGISNLSFIFRGNNKIRSALHCMFIRYAKIVGLNLGIINVQNQIPYNELSDKVRNLCTSLIFNNRQVSMEEILNVFGTRFNTLSNVRDGDNWRNWNVKSRVIHAVIAGIDKFIEIDSMELAKDIGVLRVIEEVLMEGINIIGKLFDDGKMFTPQILRAVRIIKLILTSLTPLIKSKETKHNEVIVMATVKGSIHDVDKDVVSTILSCNNYQIIDLGTMVSANEIVQATIKYKANAIWISGLISSTLGELLNVVRFLQQELLDIPLLIGGITTSKLHTVISLYPEYPNGIVIHVKDVSRTVDVLAKLFSGSKDVYIKTLKSDYELITRAYNRSESKYCGISFETSVTRSLKLNKRLIPNINFVGKKTSCVSNLKGLCITHGFNRSCVVMAKTVTLRKKILNKMISERWIGIRRTIAMMKAINKHGSICILNLDNSLMAKLPMLRQQQNKNPCLSLSDFIDGNNDNISTYCCVLGIESTLIHRYFSDKKRLQCVSAFKSICDDLVESCSKTTYDTIRYHVWAYACKHSHNDIEGKRTDIRPTPGCSVIPDHWIKHSLFRIMSLKSNTGLMISDVWSFIPQICILSMIIANPYAVYFEIRHVDKHQIIWYCKQLKRSVKSVESSLNPLIYHVPDSTLT</sequence>
<proteinExistence type="inferred from homology"/>
<evidence type="ECO:0000256" key="13">
    <source>
        <dbReference type="ARBA" id="ARBA00022723"/>
    </source>
</evidence>
<gene>
    <name evidence="28" type="primary">metH</name>
    <name evidence="28" type="ORF">magneo_127</name>
</gene>
<keyword evidence="8 20" id="KW-0489">Methyltransferase</keyword>
<evidence type="ECO:0000256" key="18">
    <source>
        <dbReference type="ARBA" id="ARBA00025552"/>
    </source>
</evidence>
<evidence type="ECO:0000256" key="21">
    <source>
        <dbReference type="PROSITE-ProRule" id="PRU00333"/>
    </source>
</evidence>
<evidence type="ECO:0000256" key="4">
    <source>
        <dbReference type="ARBA" id="ARBA00005178"/>
    </source>
</evidence>
<dbReference type="SUPFAM" id="SSF52242">
    <property type="entry name" value="Cobalamin (vitamin B12)-binding domain"/>
    <property type="match status" value="1"/>
</dbReference>
<dbReference type="SUPFAM" id="SSF82282">
    <property type="entry name" value="Homocysteine S-methyltransferase"/>
    <property type="match status" value="1"/>
</dbReference>
<dbReference type="PROSITE" id="PS50974">
    <property type="entry name" value="ADOMET_ACTIVATION"/>
    <property type="match status" value="1"/>
</dbReference>
<evidence type="ECO:0000259" key="24">
    <source>
        <dbReference type="PROSITE" id="PS50972"/>
    </source>
</evidence>
<keyword evidence="9 20" id="KW-0028">Amino-acid biosynthesis</keyword>
<evidence type="ECO:0000256" key="11">
    <source>
        <dbReference type="ARBA" id="ARBA00022679"/>
    </source>
</evidence>
<comment type="similarity">
    <text evidence="5">Belongs to the vitamin-B12 dependent methionine synthase family.</text>
</comment>
<dbReference type="SUPFAM" id="SSF56507">
    <property type="entry name" value="Methionine synthase activation domain-like"/>
    <property type="match status" value="1"/>
</dbReference>
<dbReference type="GO" id="GO:0032259">
    <property type="term" value="P:methylation"/>
    <property type="evidence" value="ECO:0007669"/>
    <property type="project" value="UniProtKB-KW"/>
</dbReference>
<comment type="pathway">
    <text evidence="4 20">Amino-acid biosynthesis; L-methionine biosynthesis via de novo pathway; L-methionine from L-homocysteine (MetH route): step 1/1.</text>
</comment>
<keyword evidence="22" id="KW-0812">Transmembrane</keyword>
<dbReference type="Gene3D" id="3.40.50.280">
    <property type="entry name" value="Cobalamin-binding domain"/>
    <property type="match status" value="1"/>
</dbReference>
<keyword evidence="17 20" id="KW-0170">Cobalt</keyword>
<dbReference type="InterPro" id="IPR050554">
    <property type="entry name" value="Met_Synthase/Corrinoid"/>
</dbReference>
<feature type="domain" description="B12-binding" evidence="26">
    <location>
        <begin position="739"/>
        <end position="875"/>
    </location>
</feature>
<dbReference type="Pfam" id="PF02574">
    <property type="entry name" value="S-methyl_trans"/>
    <property type="match status" value="1"/>
</dbReference>
<name>A0ABX4MJ23_9HYPH</name>
<dbReference type="Gene3D" id="3.20.20.330">
    <property type="entry name" value="Homocysteine-binding-like domain"/>
    <property type="match status" value="1"/>
</dbReference>
<dbReference type="PROSITE" id="PS51332">
    <property type="entry name" value="B12_BINDING"/>
    <property type="match status" value="1"/>
</dbReference>
<evidence type="ECO:0000256" key="14">
    <source>
        <dbReference type="ARBA" id="ARBA00022737"/>
    </source>
</evidence>
<dbReference type="SUPFAM" id="SSF51717">
    <property type="entry name" value="Dihydropteroate synthetase-like"/>
    <property type="match status" value="1"/>
</dbReference>
<dbReference type="SMART" id="SM01018">
    <property type="entry name" value="B12-binding_2"/>
    <property type="match status" value="1"/>
</dbReference>
<organism evidence="28 29">
    <name type="scientific">Candidatus Hodgkinia cicadicola</name>
    <dbReference type="NCBI Taxonomy" id="573658"/>
    <lineage>
        <taxon>Bacteria</taxon>
        <taxon>Pseudomonadati</taxon>
        <taxon>Pseudomonadota</taxon>
        <taxon>Alphaproteobacteria</taxon>
        <taxon>Hyphomicrobiales</taxon>
        <taxon>Candidatus Hodgkinia</taxon>
    </lineage>
</organism>
<keyword evidence="14" id="KW-0677">Repeat</keyword>
<keyword evidence="10 20" id="KW-0846">Cobalamin</keyword>
<evidence type="ECO:0000259" key="23">
    <source>
        <dbReference type="PROSITE" id="PS50970"/>
    </source>
</evidence>
<evidence type="ECO:0000313" key="29">
    <source>
        <dbReference type="Proteomes" id="UP000228684"/>
    </source>
</evidence>
<feature type="binding site" evidence="21">
    <location>
        <position position="246"/>
    </location>
    <ligand>
        <name>Zn(2+)</name>
        <dbReference type="ChEBI" id="CHEBI:29105"/>
    </ligand>
</feature>
<feature type="domain" description="B12-binding N-terminal" evidence="27">
    <location>
        <begin position="646"/>
        <end position="739"/>
    </location>
</feature>
<feature type="binding site" evidence="21">
    <location>
        <position position="307"/>
    </location>
    <ligand>
        <name>Zn(2+)</name>
        <dbReference type="ChEBI" id="CHEBI:29105"/>
    </ligand>
</feature>
<dbReference type="InterPro" id="IPR006158">
    <property type="entry name" value="Cobalamin-bd"/>
</dbReference>